<sequence>MAEVTIRMGGGQGGVRGKNSKLIAARERQAMSDGEPMQPQDVAEAMNVFLWAEHQRNPKSPEPTILDHRFVLAYEAGRYWWPSAHYRAAFRHVLDVATDAELGFTPKRRRRRGLHAPANSADVNPLAEFADKADDAQGDVDDVKNRFQEQALRRHIITSPDDHPVVVDGQGSAAHGDRRLGIEDTVNPGSAETDLVDFASILDQRGISNSELTAVELACQRLDQEFARTSPDELISKIRMLMKLVTNHLRQPQTLSHHERLVRLAARVAGLRAWACFDINDHHAADRWYDAAVTVAQDSKAWGLGAWLLGAQSLIPWHRREMRRAAALIERGIYFASQGTDATTRAWLYALQARANAGKGDGEGFDSAHARAQREAEESNERDRRHGMDFTNGSLDLRYYAGTSRLLLRQPGQAYTDLTGSLNALPKTHTKARAVLSLFLADAAAQSGDTAQARDLTLRALASTIEQPILPIFQQSRRVHRLVQQQDPASAATLIDAVQNFGTALTAVASKATS</sequence>
<evidence type="ECO:0000313" key="2">
    <source>
        <dbReference type="EMBL" id="GIF01118.1"/>
    </source>
</evidence>
<dbReference type="Proteomes" id="UP000636960">
    <property type="component" value="Unassembled WGS sequence"/>
</dbReference>
<accession>A0A919K845</accession>
<feature type="compositionally biased region" description="Basic and acidic residues" evidence="1">
    <location>
        <begin position="360"/>
        <end position="388"/>
    </location>
</feature>
<name>A0A919K845_9ACTN</name>
<dbReference type="AlphaFoldDB" id="A0A919K845"/>
<evidence type="ECO:0000313" key="3">
    <source>
        <dbReference type="Proteomes" id="UP000636960"/>
    </source>
</evidence>
<comment type="caution">
    <text evidence="2">The sequence shown here is derived from an EMBL/GenBank/DDBJ whole genome shotgun (WGS) entry which is preliminary data.</text>
</comment>
<gene>
    <name evidence="2" type="ORF">Ari01nite_85820</name>
</gene>
<feature type="region of interest" description="Disordered" evidence="1">
    <location>
        <begin position="358"/>
        <end position="389"/>
    </location>
</feature>
<evidence type="ECO:0000256" key="1">
    <source>
        <dbReference type="SAM" id="MobiDB-lite"/>
    </source>
</evidence>
<evidence type="ECO:0008006" key="4">
    <source>
        <dbReference type="Google" id="ProtNLM"/>
    </source>
</evidence>
<reference evidence="2" key="1">
    <citation type="submission" date="2021-01" db="EMBL/GenBank/DDBJ databases">
        <title>Whole genome shotgun sequence of Actinoplanes rishiriensis NBRC 108556.</title>
        <authorList>
            <person name="Komaki H."/>
            <person name="Tamura T."/>
        </authorList>
    </citation>
    <scope>NUCLEOTIDE SEQUENCE</scope>
    <source>
        <strain evidence="2">NBRC 108556</strain>
    </source>
</reference>
<dbReference type="EMBL" id="BOMV01000098">
    <property type="protein sequence ID" value="GIF01118.1"/>
    <property type="molecule type" value="Genomic_DNA"/>
</dbReference>
<protein>
    <recommendedName>
        <fullName evidence="4">XRE family transcriptional regulator</fullName>
    </recommendedName>
</protein>
<proteinExistence type="predicted"/>
<organism evidence="2 3">
    <name type="scientific">Paractinoplanes rishiriensis</name>
    <dbReference type="NCBI Taxonomy" id="1050105"/>
    <lineage>
        <taxon>Bacteria</taxon>
        <taxon>Bacillati</taxon>
        <taxon>Actinomycetota</taxon>
        <taxon>Actinomycetes</taxon>
        <taxon>Micromonosporales</taxon>
        <taxon>Micromonosporaceae</taxon>
        <taxon>Paractinoplanes</taxon>
    </lineage>
</organism>
<keyword evidence="3" id="KW-1185">Reference proteome</keyword>